<reference evidence="2 3" key="1">
    <citation type="submission" date="2020-08" db="EMBL/GenBank/DDBJ databases">
        <title>Genomic Encyclopedia of Type Strains, Phase III (KMG-III): the genomes of soil and plant-associated and newly described type strains.</title>
        <authorList>
            <person name="Whitman W."/>
        </authorList>
    </citation>
    <scope>NUCLEOTIDE SEQUENCE [LARGE SCALE GENOMIC DNA]</scope>
    <source>
        <strain evidence="2 3">CECT 8305</strain>
    </source>
</reference>
<dbReference type="EMBL" id="JACHJL010000019">
    <property type="protein sequence ID" value="MBB5938922.1"/>
    <property type="molecule type" value="Genomic_DNA"/>
</dbReference>
<evidence type="ECO:0000259" key="1">
    <source>
        <dbReference type="Pfam" id="PF21806"/>
    </source>
</evidence>
<comment type="caution">
    <text evidence="2">The sequence shown here is derived from an EMBL/GenBank/DDBJ whole genome shotgun (WGS) entry which is preliminary data.</text>
</comment>
<feature type="domain" description="DUF6879" evidence="1">
    <location>
        <begin position="8"/>
        <end position="173"/>
    </location>
</feature>
<gene>
    <name evidence="2" type="ORF">FHS42_006013</name>
</gene>
<dbReference type="Proteomes" id="UP000588098">
    <property type="component" value="Unassembled WGS sequence"/>
</dbReference>
<keyword evidence="3" id="KW-1185">Reference proteome</keyword>
<dbReference type="RefSeq" id="WP_184577142.1">
    <property type="nucleotide sequence ID" value="NZ_JACHJL010000019.1"/>
</dbReference>
<dbReference type="AlphaFoldDB" id="A0A7W9QGQ5"/>
<sequence length="174" mass="20247">MKLISGAERNRLFESFAHDAFHLELRDDYSVPNEAGPYKRWLQTGTADDSFMSPWTQLMRRVTDLGKTVRRVRVVTKPHSSYIQYEHATTGTNLEAGESIRWLPRHHLPSELTFPVNGNDWWLFDDRLLAVGHFDERGRVMGSELIETPETVAECVRVRDLLWSLAIPHREYKP</sequence>
<dbReference type="Pfam" id="PF21806">
    <property type="entry name" value="DUF6879"/>
    <property type="match status" value="1"/>
</dbReference>
<protein>
    <recommendedName>
        <fullName evidence="1">DUF6879 domain-containing protein</fullName>
    </recommendedName>
</protein>
<accession>A0A7W9QGQ5</accession>
<proteinExistence type="predicted"/>
<organism evidence="2 3">
    <name type="scientific">Streptomyces zagrosensis</name>
    <dbReference type="NCBI Taxonomy" id="1042984"/>
    <lineage>
        <taxon>Bacteria</taxon>
        <taxon>Bacillati</taxon>
        <taxon>Actinomycetota</taxon>
        <taxon>Actinomycetes</taxon>
        <taxon>Kitasatosporales</taxon>
        <taxon>Streptomycetaceae</taxon>
        <taxon>Streptomyces</taxon>
    </lineage>
</organism>
<dbReference type="InterPro" id="IPR049244">
    <property type="entry name" value="DUF6879"/>
</dbReference>
<name>A0A7W9QGQ5_9ACTN</name>
<evidence type="ECO:0000313" key="3">
    <source>
        <dbReference type="Proteomes" id="UP000588098"/>
    </source>
</evidence>
<evidence type="ECO:0000313" key="2">
    <source>
        <dbReference type="EMBL" id="MBB5938922.1"/>
    </source>
</evidence>